<dbReference type="AlphaFoldDB" id="A0A7J9F7W0"/>
<dbReference type="Proteomes" id="UP000593568">
    <property type="component" value="Unassembled WGS sequence"/>
</dbReference>
<dbReference type="InterPro" id="IPR040256">
    <property type="entry name" value="At4g02000-like"/>
</dbReference>
<dbReference type="InterPro" id="IPR025558">
    <property type="entry name" value="DUF4283"/>
</dbReference>
<sequence length="262" mass="29616">MSGTLPVAGFVIGVNLVGSNTDIGHVTKKVRRWPDLLSNTDDPTVEENGRKLSEAVMAKVSYKNTLIRSSTTSDSPQNVEDFELQEGDVTTEMIDGIPSITFSERVHKFIERKMATTIIVKLLGQKIAFNALLNKIMMLWNSKHPFQLMDLENDYYLVRFNDEEDYNNVLTSGPWVILGQYLTFRYYSKFFLRDIVQAIGLVLKIDENTDNAKRGRFAQMGKCNELSMNLYPKKGRSMGDKVNDIQGDNGGGSRVNILDENQ</sequence>
<evidence type="ECO:0000313" key="3">
    <source>
        <dbReference type="EMBL" id="MBA0781399.1"/>
    </source>
</evidence>
<proteinExistence type="predicted"/>
<evidence type="ECO:0000256" key="1">
    <source>
        <dbReference type="SAM" id="MobiDB-lite"/>
    </source>
</evidence>
<accession>A0A7J9F7W0</accession>
<dbReference type="EMBL" id="JABEZW010000012">
    <property type="protein sequence ID" value="MBA0781399.1"/>
    <property type="molecule type" value="Genomic_DNA"/>
</dbReference>
<feature type="region of interest" description="Disordered" evidence="1">
    <location>
        <begin position="241"/>
        <end position="262"/>
    </location>
</feature>
<comment type="caution">
    <text evidence="3">The sequence shown here is derived from an EMBL/GenBank/DDBJ whole genome shotgun (WGS) entry which is preliminary data.</text>
</comment>
<reference evidence="3 4" key="1">
    <citation type="journal article" date="2019" name="Genome Biol. Evol.">
        <title>Insights into the evolution of the New World diploid cottons (Gossypium, subgenus Houzingenia) based on genome sequencing.</title>
        <authorList>
            <person name="Grover C.E."/>
            <person name="Arick M.A. 2nd"/>
            <person name="Thrash A."/>
            <person name="Conover J.L."/>
            <person name="Sanders W.S."/>
            <person name="Peterson D.G."/>
            <person name="Frelichowski J.E."/>
            <person name="Scheffler J.A."/>
            <person name="Scheffler B.E."/>
            <person name="Wendel J.F."/>
        </authorList>
    </citation>
    <scope>NUCLEOTIDE SEQUENCE [LARGE SCALE GENOMIC DNA]</scope>
    <source>
        <strain evidence="3">8</strain>
        <tissue evidence="3">Leaf</tissue>
    </source>
</reference>
<dbReference type="Pfam" id="PF14111">
    <property type="entry name" value="DUF4283"/>
    <property type="match status" value="1"/>
</dbReference>
<protein>
    <recommendedName>
        <fullName evidence="2">DUF4283 domain-containing protein</fullName>
    </recommendedName>
</protein>
<dbReference type="PANTHER" id="PTHR31286:SF99">
    <property type="entry name" value="DUF4283 DOMAIN-CONTAINING PROTEIN"/>
    <property type="match status" value="1"/>
</dbReference>
<evidence type="ECO:0000313" key="4">
    <source>
        <dbReference type="Proteomes" id="UP000593568"/>
    </source>
</evidence>
<name>A0A7J9F7W0_9ROSI</name>
<feature type="domain" description="DUF4283" evidence="2">
    <location>
        <begin position="116"/>
        <end position="191"/>
    </location>
</feature>
<gene>
    <name evidence="3" type="ORF">Gotri_002327</name>
</gene>
<keyword evidence="4" id="KW-1185">Reference proteome</keyword>
<dbReference type="PANTHER" id="PTHR31286">
    <property type="entry name" value="GLYCINE-RICH CELL WALL STRUCTURAL PROTEIN 1.8-LIKE"/>
    <property type="match status" value="1"/>
</dbReference>
<organism evidence="3 4">
    <name type="scientific">Gossypium trilobum</name>
    <dbReference type="NCBI Taxonomy" id="34281"/>
    <lineage>
        <taxon>Eukaryota</taxon>
        <taxon>Viridiplantae</taxon>
        <taxon>Streptophyta</taxon>
        <taxon>Embryophyta</taxon>
        <taxon>Tracheophyta</taxon>
        <taxon>Spermatophyta</taxon>
        <taxon>Magnoliopsida</taxon>
        <taxon>eudicotyledons</taxon>
        <taxon>Gunneridae</taxon>
        <taxon>Pentapetalae</taxon>
        <taxon>rosids</taxon>
        <taxon>malvids</taxon>
        <taxon>Malvales</taxon>
        <taxon>Malvaceae</taxon>
        <taxon>Malvoideae</taxon>
        <taxon>Gossypium</taxon>
    </lineage>
</organism>
<evidence type="ECO:0000259" key="2">
    <source>
        <dbReference type="Pfam" id="PF14111"/>
    </source>
</evidence>